<evidence type="ECO:0000313" key="2">
    <source>
        <dbReference type="Proteomes" id="UP000177610"/>
    </source>
</evidence>
<sequence length="141" mass="15604">MNKKITVLLIVSILVVFAVLIYKKDTARIVNDHDYSEQMRGKITKITDNSITVEGVAISKDSTSQKNRTVIFIIDSSTTFKQSVIDITDTDAPVRADKPGERTDLVVNTSIVTIKGEDNLFTSNSTAATEIYYLGTIYPKP</sequence>
<gene>
    <name evidence="1" type="ORF">A2717_04350</name>
</gene>
<reference evidence="1 2" key="1">
    <citation type="journal article" date="2016" name="Nat. Commun.">
        <title>Thousands of microbial genomes shed light on interconnected biogeochemical processes in an aquifer system.</title>
        <authorList>
            <person name="Anantharaman K."/>
            <person name="Brown C.T."/>
            <person name="Hug L.A."/>
            <person name="Sharon I."/>
            <person name="Castelle C.J."/>
            <person name="Probst A.J."/>
            <person name="Thomas B.C."/>
            <person name="Singh A."/>
            <person name="Wilkins M.J."/>
            <person name="Karaoz U."/>
            <person name="Brodie E.L."/>
            <person name="Williams K.H."/>
            <person name="Hubbard S.S."/>
            <person name="Banfield J.F."/>
        </authorList>
    </citation>
    <scope>NUCLEOTIDE SEQUENCE [LARGE SCALE GENOMIC DNA]</scope>
</reference>
<dbReference type="Proteomes" id="UP000177610">
    <property type="component" value="Unassembled WGS sequence"/>
</dbReference>
<proteinExistence type="predicted"/>
<accession>A0A1F5N888</accession>
<comment type="caution">
    <text evidence="1">The sequence shown here is derived from an EMBL/GenBank/DDBJ whole genome shotgun (WGS) entry which is preliminary data.</text>
</comment>
<evidence type="ECO:0000313" key="1">
    <source>
        <dbReference type="EMBL" id="OGE73834.1"/>
    </source>
</evidence>
<protein>
    <submittedName>
        <fullName evidence="1">Uncharacterized protein</fullName>
    </submittedName>
</protein>
<organism evidence="1 2">
    <name type="scientific">Candidatus Doudnabacteria bacterium RIFCSPHIGHO2_01_FULL_41_86</name>
    <dbReference type="NCBI Taxonomy" id="1817821"/>
    <lineage>
        <taxon>Bacteria</taxon>
        <taxon>Candidatus Doudnaibacteriota</taxon>
    </lineage>
</organism>
<dbReference type="AlphaFoldDB" id="A0A1F5N888"/>
<dbReference type="STRING" id="1817821.A2717_04350"/>
<dbReference type="EMBL" id="MFEH01000004">
    <property type="protein sequence ID" value="OGE73834.1"/>
    <property type="molecule type" value="Genomic_DNA"/>
</dbReference>
<name>A0A1F5N888_9BACT</name>